<dbReference type="Proteomes" id="UP001199260">
    <property type="component" value="Unassembled WGS sequence"/>
</dbReference>
<dbReference type="SMART" id="SM00530">
    <property type="entry name" value="HTH_XRE"/>
    <property type="match status" value="1"/>
</dbReference>
<accession>A0AAW4XVK2</accession>
<sequence>MQWKNYIAAIADRGMTQKQLADEAGCGQPAISDLASGKTRDPRSSVGLALIRIGQRLGLDPADFSESCRSAA</sequence>
<name>A0AAW4XVK2_9BURK</name>
<proteinExistence type="predicted"/>
<keyword evidence="3" id="KW-1185">Reference proteome</keyword>
<dbReference type="SUPFAM" id="SSF47413">
    <property type="entry name" value="lambda repressor-like DNA-binding domains"/>
    <property type="match status" value="1"/>
</dbReference>
<dbReference type="RefSeq" id="WP_230774345.1">
    <property type="nucleotide sequence ID" value="NZ_JAJNCT010000010.1"/>
</dbReference>
<dbReference type="InterPro" id="IPR001387">
    <property type="entry name" value="Cro/C1-type_HTH"/>
</dbReference>
<feature type="domain" description="HTH cro/C1-type" evidence="1">
    <location>
        <begin position="13"/>
        <end position="64"/>
    </location>
</feature>
<evidence type="ECO:0000313" key="2">
    <source>
        <dbReference type="EMBL" id="MCD2165560.1"/>
    </source>
</evidence>
<protein>
    <submittedName>
        <fullName evidence="2">Helix-turn-helix domain-containing protein</fullName>
    </submittedName>
</protein>
<organism evidence="2 3">
    <name type="scientific">Comamonas koreensis</name>
    <dbReference type="NCBI Taxonomy" id="160825"/>
    <lineage>
        <taxon>Bacteria</taxon>
        <taxon>Pseudomonadati</taxon>
        <taxon>Pseudomonadota</taxon>
        <taxon>Betaproteobacteria</taxon>
        <taxon>Burkholderiales</taxon>
        <taxon>Comamonadaceae</taxon>
        <taxon>Comamonas</taxon>
    </lineage>
</organism>
<dbReference type="PROSITE" id="PS50943">
    <property type="entry name" value="HTH_CROC1"/>
    <property type="match status" value="1"/>
</dbReference>
<dbReference type="InterPro" id="IPR010982">
    <property type="entry name" value="Lambda_DNA-bd_dom_sf"/>
</dbReference>
<evidence type="ECO:0000259" key="1">
    <source>
        <dbReference type="PROSITE" id="PS50943"/>
    </source>
</evidence>
<comment type="caution">
    <text evidence="2">The sequence shown here is derived from an EMBL/GenBank/DDBJ whole genome shotgun (WGS) entry which is preliminary data.</text>
</comment>
<evidence type="ECO:0000313" key="3">
    <source>
        <dbReference type="Proteomes" id="UP001199260"/>
    </source>
</evidence>
<dbReference type="GO" id="GO:0003677">
    <property type="term" value="F:DNA binding"/>
    <property type="evidence" value="ECO:0007669"/>
    <property type="project" value="InterPro"/>
</dbReference>
<dbReference type="EMBL" id="JAJNCT010000010">
    <property type="protein sequence ID" value="MCD2165560.1"/>
    <property type="molecule type" value="Genomic_DNA"/>
</dbReference>
<dbReference type="AlphaFoldDB" id="A0AAW4XVK2"/>
<dbReference type="Pfam" id="PF01381">
    <property type="entry name" value="HTH_3"/>
    <property type="match status" value="1"/>
</dbReference>
<gene>
    <name evidence="2" type="ORF">LPW39_10475</name>
</gene>
<dbReference type="CDD" id="cd00093">
    <property type="entry name" value="HTH_XRE"/>
    <property type="match status" value="1"/>
</dbReference>
<reference evidence="2 3" key="1">
    <citation type="submission" date="2021-11" db="EMBL/GenBank/DDBJ databases">
        <title>Genome sequence.</title>
        <authorList>
            <person name="Sun Q."/>
        </authorList>
    </citation>
    <scope>NUCLEOTIDE SEQUENCE [LARGE SCALE GENOMIC DNA]</scope>
    <source>
        <strain evidence="2 3">KCTC 12005</strain>
    </source>
</reference>
<dbReference type="Gene3D" id="1.10.260.40">
    <property type="entry name" value="lambda repressor-like DNA-binding domains"/>
    <property type="match status" value="1"/>
</dbReference>